<evidence type="ECO:0000259" key="3">
    <source>
        <dbReference type="PROSITE" id="PS50157"/>
    </source>
</evidence>
<evidence type="ECO:0000256" key="1">
    <source>
        <dbReference type="PROSITE-ProRule" id="PRU00042"/>
    </source>
</evidence>
<dbReference type="PROSITE" id="PS00028">
    <property type="entry name" value="ZINC_FINGER_C2H2_1"/>
    <property type="match status" value="2"/>
</dbReference>
<dbReference type="PROSITE" id="PS50157">
    <property type="entry name" value="ZINC_FINGER_C2H2_2"/>
    <property type="match status" value="1"/>
</dbReference>
<organism evidence="4 5">
    <name type="scientific">Clupea harengus</name>
    <name type="common">Atlantic herring</name>
    <dbReference type="NCBI Taxonomy" id="7950"/>
    <lineage>
        <taxon>Eukaryota</taxon>
        <taxon>Metazoa</taxon>
        <taxon>Chordata</taxon>
        <taxon>Craniata</taxon>
        <taxon>Vertebrata</taxon>
        <taxon>Euteleostomi</taxon>
        <taxon>Actinopterygii</taxon>
        <taxon>Neopterygii</taxon>
        <taxon>Teleostei</taxon>
        <taxon>Clupei</taxon>
        <taxon>Clupeiformes</taxon>
        <taxon>Clupeoidei</taxon>
        <taxon>Clupeidae</taxon>
        <taxon>Clupea</taxon>
    </lineage>
</organism>
<keyword evidence="1" id="KW-0863">Zinc-finger</keyword>
<dbReference type="GeneID" id="122133147"/>
<name>A0A8M1KQB8_CLUHA</name>
<dbReference type="KEGG" id="char:122133147"/>
<dbReference type="OrthoDB" id="10044445at2759"/>
<gene>
    <name evidence="5" type="primary">LOC122133147</name>
</gene>
<keyword evidence="1" id="KW-0479">Metal-binding</keyword>
<accession>A0A8M1KQB8</accession>
<dbReference type="Proteomes" id="UP000515152">
    <property type="component" value="Chromosome 9"/>
</dbReference>
<evidence type="ECO:0000313" key="4">
    <source>
        <dbReference type="Proteomes" id="UP000515152"/>
    </source>
</evidence>
<keyword evidence="1" id="KW-0862">Zinc</keyword>
<dbReference type="InterPro" id="IPR013087">
    <property type="entry name" value="Znf_C2H2_type"/>
</dbReference>
<reference evidence="5" key="1">
    <citation type="submission" date="2025-08" db="UniProtKB">
        <authorList>
            <consortium name="RefSeq"/>
        </authorList>
    </citation>
    <scope>IDENTIFICATION</scope>
</reference>
<dbReference type="SMART" id="SM00355">
    <property type="entry name" value="ZnF_C2H2"/>
    <property type="match status" value="4"/>
</dbReference>
<feature type="domain" description="C2H2-type" evidence="3">
    <location>
        <begin position="34"/>
        <end position="64"/>
    </location>
</feature>
<dbReference type="RefSeq" id="XP_042564583.1">
    <property type="nucleotide sequence ID" value="XM_042708649.1"/>
</dbReference>
<keyword evidence="4" id="KW-1185">Reference proteome</keyword>
<dbReference type="GO" id="GO:0008270">
    <property type="term" value="F:zinc ion binding"/>
    <property type="evidence" value="ECO:0007669"/>
    <property type="project" value="UniProtKB-KW"/>
</dbReference>
<evidence type="ECO:0000313" key="5">
    <source>
        <dbReference type="RefSeq" id="XP_042564583.1"/>
    </source>
</evidence>
<sequence length="428" mass="49040">MWKCKECDIFVTGRHELLKHFRLQHRNYGRSQRYPCAYLSCPCTFKTWNALHIHLSRVHANQSSQEQLESSTFSCHLCTCSNLPTEKEYFAHISTHLKSNETVSCMFVGCSYKTNIYGTFNTHKNRKHTPHTFKDFKPSVVRTTESQEPYGNPGEGTSCQDDTAVEANTSCSSGDGDVTKSLPRVIEEHFAACLLKLEHIAHVSGKTIDGFLEELHHLLSSATLPLSVNILEEVLQKHSLTTDKSVITEIATALFTSNPMLKSIEKGGSLSTTYLRKQYYKESFNIVEPVEYILNAKERRSFQYVPVLKFLQNLFDRRDVVDKVVDNHRAQQTNRVMMEQKTYRSFQDGEYFLQNSFLSDTDLRILLTLYIDDFEVCNPLGTSRTKHKLCAVYWILSNLPPGSHSSLSEEKRKSTTASTIPQVKQWKH</sequence>
<evidence type="ECO:0000256" key="2">
    <source>
        <dbReference type="SAM" id="MobiDB-lite"/>
    </source>
</evidence>
<dbReference type="AlphaFoldDB" id="A0A8M1KQB8"/>
<feature type="region of interest" description="Disordered" evidence="2">
    <location>
        <begin position="402"/>
        <end position="428"/>
    </location>
</feature>
<proteinExistence type="predicted"/>
<protein>
    <submittedName>
        <fullName evidence="5">Uncharacterized protein LOC122133147</fullName>
    </submittedName>
</protein>